<dbReference type="Proteomes" id="UP000216840">
    <property type="component" value="Unassembled WGS sequence"/>
</dbReference>
<dbReference type="RefSeq" id="WP_094969104.1">
    <property type="nucleotide sequence ID" value="NZ_NGJN01000007.1"/>
</dbReference>
<gene>
    <name evidence="2" type="ORF">CA834_12750</name>
</gene>
<organism evidence="2 3">
    <name type="scientific">Winogradskyella aurantia</name>
    <dbReference type="NCBI Taxonomy" id="1915063"/>
    <lineage>
        <taxon>Bacteria</taxon>
        <taxon>Pseudomonadati</taxon>
        <taxon>Bacteroidota</taxon>
        <taxon>Flavobacteriia</taxon>
        <taxon>Flavobacteriales</taxon>
        <taxon>Flavobacteriaceae</taxon>
        <taxon>Winogradskyella</taxon>
    </lineage>
</organism>
<keyword evidence="3" id="KW-1185">Reference proteome</keyword>
<dbReference type="OrthoDB" id="1068986at2"/>
<feature type="signal peptide" evidence="1">
    <location>
        <begin position="1"/>
        <end position="21"/>
    </location>
</feature>
<dbReference type="EMBL" id="NGJN01000007">
    <property type="protein sequence ID" value="OZV67183.1"/>
    <property type="molecule type" value="Genomic_DNA"/>
</dbReference>
<name>A0A265UPD5_9FLAO</name>
<dbReference type="InterPro" id="IPR005901">
    <property type="entry name" value="GLPGLI"/>
</dbReference>
<comment type="caution">
    <text evidence="2">The sequence shown here is derived from an EMBL/GenBank/DDBJ whole genome shotgun (WGS) entry which is preliminary data.</text>
</comment>
<dbReference type="Pfam" id="PF09697">
    <property type="entry name" value="Porph_ging"/>
    <property type="match status" value="1"/>
</dbReference>
<accession>A0A265UPD5</accession>
<proteinExistence type="predicted"/>
<evidence type="ECO:0000313" key="3">
    <source>
        <dbReference type="Proteomes" id="UP000216840"/>
    </source>
</evidence>
<sequence>MTTVIRILILVLAAGFTAVNAQDFQGEAIYRTQRKVNIKLDSTKMSGEMQKQMQEMLKKQFQKTFVLNFDKEQSVYKEELSLSTPQPSVGSGMMVQTLGGGSQDILWKNTKEGRFVNQTDLMGKIFLIQDSLPKLDWELKKDTKYIGQYTCYKATLTREIEVVKSGISINGDKDLSEDKTTKETQIITAWYTPEIPVNHGPQKYQGLPGLILEVNDGSQTVICSKIILNPQNPIDIRAPKKGKEINQEDFDVIQEKKREELIESFKGRGRDGESIQIRIGG</sequence>
<evidence type="ECO:0000313" key="2">
    <source>
        <dbReference type="EMBL" id="OZV67183.1"/>
    </source>
</evidence>
<evidence type="ECO:0000256" key="1">
    <source>
        <dbReference type="SAM" id="SignalP"/>
    </source>
</evidence>
<dbReference type="NCBIfam" id="TIGR01200">
    <property type="entry name" value="GLPGLI"/>
    <property type="match status" value="1"/>
</dbReference>
<protein>
    <submittedName>
        <fullName evidence="2">GLPGLI family protein</fullName>
    </submittedName>
</protein>
<reference evidence="2 3" key="1">
    <citation type="submission" date="2017-05" db="EMBL/GenBank/DDBJ databases">
        <title>The draft genome sequence of Idiomarina salinarum WNB302.</title>
        <authorList>
            <person name="Sun Y."/>
            <person name="Chen B."/>
            <person name="Du Z."/>
        </authorList>
    </citation>
    <scope>NUCLEOTIDE SEQUENCE [LARGE SCALE GENOMIC DNA]</scope>
    <source>
        <strain evidence="2 3">WNB302</strain>
    </source>
</reference>
<keyword evidence="1" id="KW-0732">Signal</keyword>
<dbReference type="AlphaFoldDB" id="A0A265UPD5"/>
<feature type="chain" id="PRO_5012537561" evidence="1">
    <location>
        <begin position="22"/>
        <end position="281"/>
    </location>
</feature>